<dbReference type="EMBL" id="RYCF01000048">
    <property type="protein sequence ID" value="MQK25571.1"/>
    <property type="molecule type" value="Genomic_DNA"/>
</dbReference>
<evidence type="ECO:0000313" key="2">
    <source>
        <dbReference type="Proteomes" id="UP000359125"/>
    </source>
</evidence>
<dbReference type="Proteomes" id="UP000359125">
    <property type="component" value="Unassembled WGS sequence"/>
</dbReference>
<gene>
    <name evidence="1" type="ORF">EIZ93_14855</name>
</gene>
<protein>
    <submittedName>
        <fullName evidence="1">Uncharacterized protein</fullName>
    </submittedName>
</protein>
<dbReference type="RefSeq" id="WP_141010583.1">
    <property type="nucleotide sequence ID" value="NZ_CP058308.1"/>
</dbReference>
<dbReference type="AlphaFoldDB" id="A0A5P0JA39"/>
<evidence type="ECO:0000313" key="1">
    <source>
        <dbReference type="EMBL" id="MQK25571.1"/>
    </source>
</evidence>
<sequence>MTMAQINIDFNTLVNNQHKTLFAGRANGRKASELFGVDQFDIANDDYLNFIIPQDIVVSSSYFLGMLENILPNFTSIPEFYSRAKLGNSTYKEGMLKELERAVERGLYKNEPFF</sequence>
<comment type="caution">
    <text evidence="1">The sequence shown here is derived from an EMBL/GenBank/DDBJ whole genome shotgun (WGS) entry which is preliminary data.</text>
</comment>
<organism evidence="1 2">
    <name type="scientific">Escherichia coli</name>
    <dbReference type="NCBI Taxonomy" id="562"/>
    <lineage>
        <taxon>Bacteria</taxon>
        <taxon>Pseudomonadati</taxon>
        <taxon>Pseudomonadota</taxon>
        <taxon>Gammaproteobacteria</taxon>
        <taxon>Enterobacterales</taxon>
        <taxon>Enterobacteriaceae</taxon>
        <taxon>Escherichia</taxon>
    </lineage>
</organism>
<accession>A0A5P0JA39</accession>
<reference evidence="1 2" key="1">
    <citation type="journal article" date="2019" name="Environ. Health Perspect.">
        <title>Inter-host Transmission of Carbapenemase-Producing Escherichia coli among Humans and Backyard Animals.</title>
        <authorList>
            <person name="Li J."/>
            <person name="Bi Z."/>
            <person name="Ma S."/>
            <person name="Chen B."/>
            <person name="Cai C."/>
            <person name="He J."/>
            <person name="Schwarz S."/>
            <person name="Sun C."/>
            <person name="Zhou Y."/>
            <person name="Yin J."/>
            <person name="Hulth A."/>
            <person name="Wang Y."/>
            <person name="Shen Z."/>
            <person name="Wang S."/>
            <person name="Wu C."/>
            <person name="Nilsson L.E."/>
            <person name="Walsh T.R."/>
            <person name="Borjesson S."/>
            <person name="Shen J."/>
            <person name="Sun Q."/>
            <person name="Wang Y."/>
        </authorList>
    </citation>
    <scope>NUCLEOTIDE SEQUENCE [LARGE SCALE GENOMIC DNA]</scope>
    <source>
        <strain evidence="1 2">A016f</strain>
    </source>
</reference>
<proteinExistence type="predicted"/>
<name>A0A5P0JA39_ECOLX</name>